<dbReference type="Pfam" id="PF01022">
    <property type="entry name" value="HTH_5"/>
    <property type="match status" value="1"/>
</dbReference>
<dbReference type="InterPro" id="IPR001845">
    <property type="entry name" value="HTH_ArsR_DNA-bd_dom"/>
</dbReference>
<gene>
    <name evidence="2" type="ORF">OJ996_09380</name>
</gene>
<dbReference type="InterPro" id="IPR011991">
    <property type="entry name" value="ArsR-like_HTH"/>
</dbReference>
<dbReference type="Gene3D" id="1.10.10.10">
    <property type="entry name" value="Winged helix-like DNA-binding domain superfamily/Winged helix DNA-binding domain"/>
    <property type="match status" value="1"/>
</dbReference>
<dbReference type="NCBIfam" id="NF033788">
    <property type="entry name" value="HTH_metalloreg"/>
    <property type="match status" value="1"/>
</dbReference>
<accession>A0ABT3G2S8</accession>
<evidence type="ECO:0000313" key="3">
    <source>
        <dbReference type="Proteomes" id="UP001165653"/>
    </source>
</evidence>
<dbReference type="CDD" id="cd02440">
    <property type="entry name" value="AdoMet_MTases"/>
    <property type="match status" value="1"/>
</dbReference>
<dbReference type="InterPro" id="IPR013216">
    <property type="entry name" value="Methyltransf_11"/>
</dbReference>
<keyword evidence="3" id="KW-1185">Reference proteome</keyword>
<reference evidence="2" key="1">
    <citation type="submission" date="2022-10" db="EMBL/GenBank/DDBJ databases">
        <title>Luteolibacter sp. GHJ8, whole genome shotgun sequencing project.</title>
        <authorList>
            <person name="Zhao G."/>
            <person name="Shen L."/>
        </authorList>
    </citation>
    <scope>NUCLEOTIDE SEQUENCE</scope>
    <source>
        <strain evidence="2">GHJ8</strain>
    </source>
</reference>
<evidence type="ECO:0000313" key="2">
    <source>
        <dbReference type="EMBL" id="MCW1913786.1"/>
    </source>
</evidence>
<comment type="caution">
    <text evidence="2">The sequence shown here is derived from an EMBL/GenBank/DDBJ whole genome shotgun (WGS) entry which is preliminary data.</text>
</comment>
<dbReference type="PRINTS" id="PR00778">
    <property type="entry name" value="HTHARSR"/>
</dbReference>
<feature type="domain" description="HTH arsR-type" evidence="1">
    <location>
        <begin position="1"/>
        <end position="91"/>
    </location>
</feature>
<evidence type="ECO:0000259" key="1">
    <source>
        <dbReference type="PROSITE" id="PS50987"/>
    </source>
</evidence>
<dbReference type="Pfam" id="PF08241">
    <property type="entry name" value="Methyltransf_11"/>
    <property type="match status" value="1"/>
</dbReference>
<name>A0ABT3G2S8_9BACT</name>
<dbReference type="CDD" id="cd00090">
    <property type="entry name" value="HTH_ARSR"/>
    <property type="match status" value="1"/>
</dbReference>
<dbReference type="PANTHER" id="PTHR43591">
    <property type="entry name" value="METHYLTRANSFERASE"/>
    <property type="match status" value="1"/>
</dbReference>
<proteinExistence type="predicted"/>
<dbReference type="EMBL" id="JAPDDR010000004">
    <property type="protein sequence ID" value="MCW1913786.1"/>
    <property type="molecule type" value="Genomic_DNA"/>
</dbReference>
<dbReference type="InterPro" id="IPR029063">
    <property type="entry name" value="SAM-dependent_MTases_sf"/>
</dbReference>
<sequence>MASMLKSLKLLTDPTRLRILLLLDAEALSVADLQELLGMGQSRISTQLSQLKSGGLVRDERSGKHNFYRSEMSRDLCRLAQEAAKEVPETEKDAAALRHLQHKRRDKTRAYFDELAGRFGKDYVPGRSWKGLAEALLKVTNQGVVADLGAGEGTLAQMLARQADKVIAVDLSPKMVEFGRELASRHDLPNLEYRLGDIEEPPLEDASVDLAFLSQALHHAGSPPKALAETFRIVKPGGRVVVLDLLQHSFEEARELYADVWLGFGEGELAAMLEEAGFTQIETAVVDREPEPPNFQTLLAVARKPA</sequence>
<dbReference type="SUPFAM" id="SSF53335">
    <property type="entry name" value="S-adenosyl-L-methionine-dependent methyltransferases"/>
    <property type="match status" value="1"/>
</dbReference>
<dbReference type="RefSeq" id="WP_264513287.1">
    <property type="nucleotide sequence ID" value="NZ_JAPDDR010000004.1"/>
</dbReference>
<dbReference type="Gene3D" id="3.40.50.150">
    <property type="entry name" value="Vaccinia Virus protein VP39"/>
    <property type="match status" value="1"/>
</dbReference>
<dbReference type="Proteomes" id="UP001165653">
    <property type="component" value="Unassembled WGS sequence"/>
</dbReference>
<dbReference type="InterPro" id="IPR036388">
    <property type="entry name" value="WH-like_DNA-bd_sf"/>
</dbReference>
<dbReference type="InterPro" id="IPR036390">
    <property type="entry name" value="WH_DNA-bd_sf"/>
</dbReference>
<dbReference type="SMART" id="SM00418">
    <property type="entry name" value="HTH_ARSR"/>
    <property type="match status" value="1"/>
</dbReference>
<dbReference type="PROSITE" id="PS50987">
    <property type="entry name" value="HTH_ARSR_2"/>
    <property type="match status" value="1"/>
</dbReference>
<protein>
    <submittedName>
        <fullName evidence="2">Metalloregulator ArsR/SmtB family transcription factor</fullName>
    </submittedName>
</protein>
<organism evidence="2 3">
    <name type="scientific">Luteolibacter rhizosphaerae</name>
    <dbReference type="NCBI Taxonomy" id="2989719"/>
    <lineage>
        <taxon>Bacteria</taxon>
        <taxon>Pseudomonadati</taxon>
        <taxon>Verrucomicrobiota</taxon>
        <taxon>Verrucomicrobiia</taxon>
        <taxon>Verrucomicrobiales</taxon>
        <taxon>Verrucomicrobiaceae</taxon>
        <taxon>Luteolibacter</taxon>
    </lineage>
</organism>
<dbReference type="SUPFAM" id="SSF46785">
    <property type="entry name" value="Winged helix' DNA-binding domain"/>
    <property type="match status" value="1"/>
</dbReference>